<organism evidence="7 8">
    <name type="scientific">Brassica oleracea var. oleracea</name>
    <dbReference type="NCBI Taxonomy" id="109376"/>
    <lineage>
        <taxon>Eukaryota</taxon>
        <taxon>Viridiplantae</taxon>
        <taxon>Streptophyta</taxon>
        <taxon>Embryophyta</taxon>
        <taxon>Tracheophyta</taxon>
        <taxon>Spermatophyta</taxon>
        <taxon>Magnoliopsida</taxon>
        <taxon>eudicotyledons</taxon>
        <taxon>Gunneridae</taxon>
        <taxon>Pentapetalae</taxon>
        <taxon>rosids</taxon>
        <taxon>malvids</taxon>
        <taxon>Brassicales</taxon>
        <taxon>Brassicaceae</taxon>
        <taxon>Brassiceae</taxon>
        <taxon>Brassica</taxon>
    </lineage>
</organism>
<dbReference type="Gramene" id="Bo4g021620.1">
    <property type="protein sequence ID" value="Bo4g021620.1"/>
    <property type="gene ID" value="Bo4g021620"/>
</dbReference>
<evidence type="ECO:0000256" key="3">
    <source>
        <dbReference type="ARBA" id="ARBA00022771"/>
    </source>
</evidence>
<evidence type="ECO:0000256" key="2">
    <source>
        <dbReference type="ARBA" id="ARBA00022737"/>
    </source>
</evidence>
<feature type="domain" description="Zinc finger PHD-type" evidence="6">
    <location>
        <begin position="225"/>
        <end position="289"/>
    </location>
</feature>
<keyword evidence="4" id="KW-0862">Zinc</keyword>
<dbReference type="eggNOG" id="ENOG502S2HY">
    <property type="taxonomic scope" value="Eukaryota"/>
</dbReference>
<keyword evidence="8" id="KW-1185">Reference proteome</keyword>
<sequence length="379" mass="43149">MASRKPKAKPVSRQSVRHQSHSHPLRVFKAKEDDETVCSGCELELTGQAFECTKSDCDITYCTNDESFYTCNACDQYGSGFTYHCSNCKYNLHVGCASLLEAIEREDHEHPLILLYCTSCKGREDTTFICSACEETVLEDHPCPTKQLKPNSTFYMASRKPKAKPVSRQSVRHQSHSHPLRVFKAKEDDETVCSGCELELTGQAFECTKSDCDITYCTNDESFYTCNACDQYGSGFTYHCSNCKYNLHVGCASLLEAIEREDHEHPLILLYCTSCKGREDTTFICSACEETVLEDLWVYYCRECDYGTDVYSCAAYEYQESNEEEEEEGEASTSPASRIKSLMKAQDEMAAMQLEARIMNDANEAALDLWDQPKRRYYW</sequence>
<dbReference type="InterPro" id="IPR046349">
    <property type="entry name" value="C1-like_sf"/>
</dbReference>
<dbReference type="HOGENOM" id="CLU_730271_0_0_1"/>
<accession>A0A0D3BPT2</accession>
<proteinExistence type="predicted"/>
<protein>
    <recommendedName>
        <fullName evidence="6">Zinc finger PHD-type domain-containing protein</fullName>
    </recommendedName>
</protein>
<reference evidence="7" key="2">
    <citation type="submission" date="2015-03" db="UniProtKB">
        <authorList>
            <consortium name="EnsemblPlants"/>
        </authorList>
    </citation>
    <scope>IDENTIFICATION</scope>
</reference>
<keyword evidence="1" id="KW-0479">Metal-binding</keyword>
<dbReference type="OMA" id="HPSCIAT"/>
<dbReference type="Pfam" id="PF03107">
    <property type="entry name" value="C1_2"/>
    <property type="match status" value="3"/>
</dbReference>
<keyword evidence="2" id="KW-0677">Repeat</keyword>
<evidence type="ECO:0000313" key="7">
    <source>
        <dbReference type="EnsemblPlants" id="Bo4g021620.1"/>
    </source>
</evidence>
<dbReference type="PANTHER" id="PTHR46288:SF27">
    <property type="entry name" value="CYSTEINE_HISTIDINE-RICH C1 DOMAIN FAMILY PROTEIN"/>
    <property type="match status" value="1"/>
</dbReference>
<dbReference type="InterPro" id="IPR001965">
    <property type="entry name" value="Znf_PHD"/>
</dbReference>
<dbReference type="SUPFAM" id="SSF57889">
    <property type="entry name" value="Cysteine-rich domain"/>
    <property type="match status" value="2"/>
</dbReference>
<evidence type="ECO:0000313" key="8">
    <source>
        <dbReference type="Proteomes" id="UP000032141"/>
    </source>
</evidence>
<dbReference type="GO" id="GO:0008270">
    <property type="term" value="F:zinc ion binding"/>
    <property type="evidence" value="ECO:0007669"/>
    <property type="project" value="UniProtKB-KW"/>
</dbReference>
<evidence type="ECO:0000256" key="1">
    <source>
        <dbReference type="ARBA" id="ARBA00022723"/>
    </source>
</evidence>
<reference evidence="7 8" key="1">
    <citation type="journal article" date="2014" name="Genome Biol.">
        <title>Transcriptome and methylome profiling reveals relics of genome dominance in the mesopolyploid Brassica oleracea.</title>
        <authorList>
            <person name="Parkin I.A."/>
            <person name="Koh C."/>
            <person name="Tang H."/>
            <person name="Robinson S.J."/>
            <person name="Kagale S."/>
            <person name="Clarke W.E."/>
            <person name="Town C.D."/>
            <person name="Nixon J."/>
            <person name="Krishnakumar V."/>
            <person name="Bidwell S.L."/>
            <person name="Denoeud F."/>
            <person name="Belcram H."/>
            <person name="Links M.G."/>
            <person name="Just J."/>
            <person name="Clarke C."/>
            <person name="Bender T."/>
            <person name="Huebert T."/>
            <person name="Mason A.S."/>
            <person name="Pires J.C."/>
            <person name="Barker G."/>
            <person name="Moore J."/>
            <person name="Walley P.G."/>
            <person name="Manoli S."/>
            <person name="Batley J."/>
            <person name="Edwards D."/>
            <person name="Nelson M.N."/>
            <person name="Wang X."/>
            <person name="Paterson A.H."/>
            <person name="King G."/>
            <person name="Bancroft I."/>
            <person name="Chalhoub B."/>
            <person name="Sharpe A.G."/>
        </authorList>
    </citation>
    <scope>NUCLEOTIDE SEQUENCE</scope>
    <source>
        <strain evidence="7 8">cv. TO1000</strain>
    </source>
</reference>
<dbReference type="STRING" id="109376.A0A0D3BPT2"/>
<dbReference type="PANTHER" id="PTHR46288">
    <property type="entry name" value="PHORBOL-ESTER/DAG-TYPE DOMAIN-CONTAINING PROTEIN"/>
    <property type="match status" value="1"/>
</dbReference>
<evidence type="ECO:0000259" key="6">
    <source>
        <dbReference type="SMART" id="SM00249"/>
    </source>
</evidence>
<evidence type="ECO:0000256" key="5">
    <source>
        <dbReference type="SAM" id="MobiDB-lite"/>
    </source>
</evidence>
<feature type="domain" description="Zinc finger PHD-type" evidence="6">
    <location>
        <begin position="70"/>
        <end position="134"/>
    </location>
</feature>
<dbReference type="Proteomes" id="UP000032141">
    <property type="component" value="Chromosome C4"/>
</dbReference>
<name>A0A0D3BPT2_BRAOL</name>
<dbReference type="AlphaFoldDB" id="A0A0D3BPT2"/>
<dbReference type="EnsemblPlants" id="Bo4g021620.1">
    <property type="protein sequence ID" value="Bo4g021620.1"/>
    <property type="gene ID" value="Bo4g021620"/>
</dbReference>
<feature type="region of interest" description="Disordered" evidence="5">
    <location>
        <begin position="1"/>
        <end position="23"/>
    </location>
</feature>
<evidence type="ECO:0000256" key="4">
    <source>
        <dbReference type="ARBA" id="ARBA00022833"/>
    </source>
</evidence>
<keyword evidence="3" id="KW-0863">Zinc-finger</keyword>
<dbReference type="InterPro" id="IPR004146">
    <property type="entry name" value="DC1"/>
</dbReference>
<dbReference type="SMART" id="SM00249">
    <property type="entry name" value="PHD"/>
    <property type="match status" value="2"/>
</dbReference>